<feature type="non-terminal residue" evidence="3">
    <location>
        <position position="510"/>
    </location>
</feature>
<evidence type="ECO:0000313" key="3">
    <source>
        <dbReference type="EMBL" id="NYZ23318.1"/>
    </source>
</evidence>
<dbReference type="Gene3D" id="3.30.559.10">
    <property type="entry name" value="Chloramphenicol acetyltransferase-like domain"/>
    <property type="match status" value="1"/>
</dbReference>
<dbReference type="Pfam" id="PF00668">
    <property type="entry name" value="Condensation"/>
    <property type="match status" value="1"/>
</dbReference>
<keyword evidence="1" id="KW-0436">Ligase</keyword>
<protein>
    <submittedName>
        <fullName evidence="3">Non-ribosomal peptide synthetase</fullName>
    </submittedName>
</protein>
<comment type="caution">
    <text evidence="3">The sequence shown here is derived from an EMBL/GenBank/DDBJ whole genome shotgun (WGS) entry which is preliminary data.</text>
</comment>
<accession>A0ABX2TJH7</accession>
<organism evidence="3 4">
    <name type="scientific">Azospirillum oleiclasticum</name>
    <dbReference type="NCBI Taxonomy" id="2735135"/>
    <lineage>
        <taxon>Bacteria</taxon>
        <taxon>Pseudomonadati</taxon>
        <taxon>Pseudomonadota</taxon>
        <taxon>Alphaproteobacteria</taxon>
        <taxon>Rhodospirillales</taxon>
        <taxon>Azospirillaceae</taxon>
        <taxon>Azospirillum</taxon>
    </lineage>
</organism>
<dbReference type="PANTHER" id="PTHR45527:SF10">
    <property type="entry name" value="PYOCHELIN SYNTHASE PCHF"/>
    <property type="match status" value="1"/>
</dbReference>
<dbReference type="InterPro" id="IPR023213">
    <property type="entry name" value="CAT-like_dom_sf"/>
</dbReference>
<evidence type="ECO:0000256" key="1">
    <source>
        <dbReference type="ARBA" id="ARBA00022598"/>
    </source>
</evidence>
<dbReference type="Proteomes" id="UP000584642">
    <property type="component" value="Unassembled WGS sequence"/>
</dbReference>
<proteinExistence type="predicted"/>
<dbReference type="SUPFAM" id="SSF47336">
    <property type="entry name" value="ACP-like"/>
    <property type="match status" value="1"/>
</dbReference>
<dbReference type="PROSITE" id="PS50075">
    <property type="entry name" value="CARRIER"/>
    <property type="match status" value="1"/>
</dbReference>
<dbReference type="EMBL" id="JABFDB010000025">
    <property type="protein sequence ID" value="NYZ23318.1"/>
    <property type="molecule type" value="Genomic_DNA"/>
</dbReference>
<dbReference type="RefSeq" id="WP_246337668.1">
    <property type="nucleotide sequence ID" value="NZ_JABFDB010000025.1"/>
</dbReference>
<dbReference type="InterPro" id="IPR036736">
    <property type="entry name" value="ACP-like_sf"/>
</dbReference>
<dbReference type="CDD" id="cd19535">
    <property type="entry name" value="Cyc_NRPS"/>
    <property type="match status" value="1"/>
</dbReference>
<dbReference type="SUPFAM" id="SSF52777">
    <property type="entry name" value="CoA-dependent acyltransferases"/>
    <property type="match status" value="2"/>
</dbReference>
<sequence>MTTLTTMMAAPDEAGSGLDRAALRQQIVPLLPDPGRLLGDADNLLERGLDSLQIMQLVGRWRRLGASVTFADLVENPTLERWSALLAGEANADTPSAAVQAAVGDDAPFALTDVQHAYWVGRRDDQPLGGVGCHAYLELDGRGVDPGRLETAWRRLVARHGMLRARFDEDGRQRVMPEGAAFSLAVHDLRNLPEVDVAVALLDVRDRLSHRRLDVGRGQVAGLELSLLPGGATRVHVDIDLLVADVHSLSVLLRDLALAHEGAPLPALPVEWSFAAHLAQHAERLAGRRQRDFAYWQAALDDAASGPALPLARRPEEVRCPVFHRRTHRLPADRWARLRETAATHGVTPAMTLAAAFAAILARWSTDARFLLNVPLFDRDLATPGLANVVADFTGLLLLRVDTPGAGGFLEDALALQRRFHADVAHAGYSGVQVLRDLARRPDWTGSGAPVVFACNLGTPLAGPECRAVLGRVGYMISQTPQVWLDHQVYEEDGVLLLCWDVVEALFPAG</sequence>
<dbReference type="PANTHER" id="PTHR45527">
    <property type="entry name" value="NONRIBOSOMAL PEPTIDE SYNTHETASE"/>
    <property type="match status" value="1"/>
</dbReference>
<name>A0ABX2TJH7_9PROT</name>
<dbReference type="InterPro" id="IPR009081">
    <property type="entry name" value="PP-bd_ACP"/>
</dbReference>
<evidence type="ECO:0000259" key="2">
    <source>
        <dbReference type="PROSITE" id="PS50075"/>
    </source>
</evidence>
<dbReference type="InterPro" id="IPR057737">
    <property type="entry name" value="Condensation_MtbB-like"/>
</dbReference>
<dbReference type="Pfam" id="PF00550">
    <property type="entry name" value="PP-binding"/>
    <property type="match status" value="1"/>
</dbReference>
<evidence type="ECO:0000313" key="4">
    <source>
        <dbReference type="Proteomes" id="UP000584642"/>
    </source>
</evidence>
<gene>
    <name evidence="3" type="ORF">HND93_26760</name>
</gene>
<reference evidence="3 4" key="1">
    <citation type="submission" date="2020-05" db="EMBL/GenBank/DDBJ databases">
        <title>Azospirillum oleiclasticum sp. nov, a nitrogen-fixing and heavy crude oil-emulsifying bacterium isolated from the crude oil of Yumen Oilfield.</title>
        <authorList>
            <person name="Wu D."/>
            <person name="Cai M."/>
            <person name="Zhang X."/>
        </authorList>
    </citation>
    <scope>NUCLEOTIDE SEQUENCE [LARGE SCALE GENOMIC DNA]</scope>
    <source>
        <strain evidence="3 4">ROY-1-1-2</strain>
    </source>
</reference>
<keyword evidence="4" id="KW-1185">Reference proteome</keyword>
<dbReference type="Gene3D" id="3.30.559.30">
    <property type="entry name" value="Nonribosomal peptide synthetase, condensation domain"/>
    <property type="match status" value="1"/>
</dbReference>
<dbReference type="InterPro" id="IPR001242">
    <property type="entry name" value="Condensation_dom"/>
</dbReference>
<feature type="domain" description="Carrier" evidence="2">
    <location>
        <begin position="14"/>
        <end position="90"/>
    </location>
</feature>
<dbReference type="Gene3D" id="1.10.1200.10">
    <property type="entry name" value="ACP-like"/>
    <property type="match status" value="1"/>
</dbReference>